<evidence type="ECO:0000313" key="1">
    <source>
        <dbReference type="EMBL" id="KRZ46442.1"/>
    </source>
</evidence>
<evidence type="ECO:0000313" key="2">
    <source>
        <dbReference type="Proteomes" id="UP000054721"/>
    </source>
</evidence>
<comment type="caution">
    <text evidence="1">The sequence shown here is derived from an EMBL/GenBank/DDBJ whole genome shotgun (WGS) entry which is preliminary data.</text>
</comment>
<keyword evidence="2" id="KW-1185">Reference proteome</keyword>
<accession>A0A0V1KGM3</accession>
<sequence length="40" mass="4201">MAQCLRALTVPSEDTGDLTTSTFIASMVFKGGSFCNLLSS</sequence>
<gene>
    <name evidence="1" type="ORF">T02_3914</name>
</gene>
<dbReference type="EMBL" id="JYDW01003380">
    <property type="protein sequence ID" value="KRZ46442.1"/>
    <property type="molecule type" value="Genomic_DNA"/>
</dbReference>
<name>A0A0V1KGM3_9BILA</name>
<dbReference type="AlphaFoldDB" id="A0A0V1KGM3"/>
<protein>
    <submittedName>
        <fullName evidence="1">Uncharacterized protein</fullName>
    </submittedName>
</protein>
<reference evidence="1 2" key="1">
    <citation type="submission" date="2015-05" db="EMBL/GenBank/DDBJ databases">
        <title>Evolution of Trichinella species and genotypes.</title>
        <authorList>
            <person name="Korhonen P.K."/>
            <person name="Edoardo P."/>
            <person name="Giuseppe L.R."/>
            <person name="Gasser R.B."/>
        </authorList>
    </citation>
    <scope>NUCLEOTIDE SEQUENCE [LARGE SCALE GENOMIC DNA]</scope>
    <source>
        <strain evidence="1">ISS10</strain>
    </source>
</reference>
<proteinExistence type="predicted"/>
<organism evidence="1 2">
    <name type="scientific">Trichinella nativa</name>
    <dbReference type="NCBI Taxonomy" id="6335"/>
    <lineage>
        <taxon>Eukaryota</taxon>
        <taxon>Metazoa</taxon>
        <taxon>Ecdysozoa</taxon>
        <taxon>Nematoda</taxon>
        <taxon>Enoplea</taxon>
        <taxon>Dorylaimia</taxon>
        <taxon>Trichinellida</taxon>
        <taxon>Trichinellidae</taxon>
        <taxon>Trichinella</taxon>
    </lineage>
</organism>
<dbReference type="Proteomes" id="UP000054721">
    <property type="component" value="Unassembled WGS sequence"/>
</dbReference>